<dbReference type="Gene3D" id="3.40.50.150">
    <property type="entry name" value="Vaccinia Virus protein VP39"/>
    <property type="match status" value="1"/>
</dbReference>
<reference evidence="1" key="2">
    <citation type="journal article" date="2021" name="Microbiome">
        <title>Successional dynamics and alternative stable states in a saline activated sludge microbial community over 9 years.</title>
        <authorList>
            <person name="Wang Y."/>
            <person name="Ye J."/>
            <person name="Ju F."/>
            <person name="Liu L."/>
            <person name="Boyd J.A."/>
            <person name="Deng Y."/>
            <person name="Parks D.H."/>
            <person name="Jiang X."/>
            <person name="Yin X."/>
            <person name="Woodcroft B.J."/>
            <person name="Tyson G.W."/>
            <person name="Hugenholtz P."/>
            <person name="Polz M.F."/>
            <person name="Zhang T."/>
        </authorList>
    </citation>
    <scope>NUCLEOTIDE SEQUENCE</scope>
    <source>
        <strain evidence="1">HKST-UBA13</strain>
    </source>
</reference>
<dbReference type="EMBL" id="JAGQLJ010000142">
    <property type="protein sequence ID" value="MCA9381607.1"/>
    <property type="molecule type" value="Genomic_DNA"/>
</dbReference>
<sequence length="102" mass="11543">MVGLSKKSQFFVQNIDKLNKTLHVLEIGAGKGKEATYLADLGFEVTTIDPNSNIKDSRITEIKKNFESVENSKLPIGNLIAFFSLHFIDKEKITEKLDFLIR</sequence>
<organism evidence="1 2">
    <name type="scientific">Candidatus Dojkabacteria bacterium</name>
    <dbReference type="NCBI Taxonomy" id="2099670"/>
    <lineage>
        <taxon>Bacteria</taxon>
        <taxon>Candidatus Dojkabacteria</taxon>
    </lineage>
</organism>
<keyword evidence="1" id="KW-0489">Methyltransferase</keyword>
<keyword evidence="1" id="KW-0808">Transferase</keyword>
<dbReference type="SUPFAM" id="SSF53335">
    <property type="entry name" value="S-adenosyl-L-methionine-dependent methyltransferases"/>
    <property type="match status" value="1"/>
</dbReference>
<reference evidence="1" key="1">
    <citation type="submission" date="2020-04" db="EMBL/GenBank/DDBJ databases">
        <authorList>
            <person name="Zhang T."/>
        </authorList>
    </citation>
    <scope>NUCLEOTIDE SEQUENCE</scope>
    <source>
        <strain evidence="1">HKST-UBA13</strain>
    </source>
</reference>
<protein>
    <submittedName>
        <fullName evidence="1">Methyltransferase domain-containing protein</fullName>
    </submittedName>
</protein>
<dbReference type="Pfam" id="PF13489">
    <property type="entry name" value="Methyltransf_23"/>
    <property type="match status" value="1"/>
</dbReference>
<dbReference type="GO" id="GO:0008168">
    <property type="term" value="F:methyltransferase activity"/>
    <property type="evidence" value="ECO:0007669"/>
    <property type="project" value="UniProtKB-KW"/>
</dbReference>
<dbReference type="GO" id="GO:0032259">
    <property type="term" value="P:methylation"/>
    <property type="evidence" value="ECO:0007669"/>
    <property type="project" value="UniProtKB-KW"/>
</dbReference>
<dbReference type="InterPro" id="IPR029063">
    <property type="entry name" value="SAM-dependent_MTases_sf"/>
</dbReference>
<dbReference type="AlphaFoldDB" id="A0A955L2A1"/>
<proteinExistence type="predicted"/>
<feature type="non-terminal residue" evidence="1">
    <location>
        <position position="102"/>
    </location>
</feature>
<evidence type="ECO:0000313" key="1">
    <source>
        <dbReference type="EMBL" id="MCA9381607.1"/>
    </source>
</evidence>
<evidence type="ECO:0000313" key="2">
    <source>
        <dbReference type="Proteomes" id="UP000775877"/>
    </source>
</evidence>
<accession>A0A955L2A1</accession>
<comment type="caution">
    <text evidence="1">The sequence shown here is derived from an EMBL/GenBank/DDBJ whole genome shotgun (WGS) entry which is preliminary data.</text>
</comment>
<name>A0A955L2A1_9BACT</name>
<dbReference type="Proteomes" id="UP000775877">
    <property type="component" value="Unassembled WGS sequence"/>
</dbReference>
<gene>
    <name evidence="1" type="ORF">KC678_05050</name>
</gene>